<accession>A0ACA9Y1S3</accession>
<keyword evidence="2" id="KW-1185">Reference proteome</keyword>
<dbReference type="EMBL" id="CALSDN010000001">
    <property type="protein sequence ID" value="CAH6718912.1"/>
    <property type="molecule type" value="Genomic_DNA"/>
</dbReference>
<sequence length="264" mass="29714">MDSFKLTDYSALTVGLVPFTLILFLIDISTDFKLSHILALYPSAPLKFDLNALSFYPFLHKNIIHWILNITSLGYLLNNFEKTHGTIYTGVTLNLLTVISGLQYCLLGSILFQNTHVIGLSGLVFSFMAFYAVKESESRPILFQFKVNSREIIIPTKYSPFIWLFAIALIIPGSSFFGHLTGITTGYLLVYKKINFLYPSSKIILFIEKKVAPLITFLKKIVNFVTEEDGANLRTVNYVPFLSTDLEINTDSTFRGPGHVVGTE</sequence>
<evidence type="ECO:0000313" key="2">
    <source>
        <dbReference type="Proteomes" id="UP001152531"/>
    </source>
</evidence>
<gene>
    <name evidence="1" type="ORF">CLIB1444_01S17260</name>
</gene>
<reference evidence="1" key="1">
    <citation type="submission" date="2022-06" db="EMBL/GenBank/DDBJ databases">
        <authorList>
            <person name="Legras J.-L."/>
            <person name="Devillers H."/>
            <person name="Grondin C."/>
        </authorList>
    </citation>
    <scope>NUCLEOTIDE SEQUENCE</scope>
    <source>
        <strain evidence="1">CLIB 1444</strain>
    </source>
</reference>
<dbReference type="Proteomes" id="UP001152531">
    <property type="component" value="Unassembled WGS sequence"/>
</dbReference>
<organism evidence="1 2">
    <name type="scientific">[Candida] jaroonii</name>
    <dbReference type="NCBI Taxonomy" id="467808"/>
    <lineage>
        <taxon>Eukaryota</taxon>
        <taxon>Fungi</taxon>
        <taxon>Dikarya</taxon>
        <taxon>Ascomycota</taxon>
        <taxon>Saccharomycotina</taxon>
        <taxon>Pichiomycetes</taxon>
        <taxon>Debaryomycetaceae</taxon>
        <taxon>Yamadazyma</taxon>
    </lineage>
</organism>
<name>A0ACA9Y1S3_9ASCO</name>
<comment type="caution">
    <text evidence="1">The sequence shown here is derived from an EMBL/GenBank/DDBJ whole genome shotgun (WGS) entry which is preliminary data.</text>
</comment>
<proteinExistence type="predicted"/>
<evidence type="ECO:0000313" key="1">
    <source>
        <dbReference type="EMBL" id="CAH6718912.1"/>
    </source>
</evidence>
<protein>
    <submittedName>
        <fullName evidence="1">Rhomboid protein 2</fullName>
    </submittedName>
</protein>